<protein>
    <submittedName>
        <fullName evidence="1">Uncharacterized protein</fullName>
    </submittedName>
</protein>
<dbReference type="RefSeq" id="WP_209808692.1">
    <property type="nucleotide sequence ID" value="NZ_JAGGKT010000001.1"/>
</dbReference>
<proteinExistence type="predicted"/>
<dbReference type="Proteomes" id="UP001519343">
    <property type="component" value="Unassembled WGS sequence"/>
</dbReference>
<organism evidence="1 2">
    <name type="scientific">Ammoniphilus resinae</name>
    <dbReference type="NCBI Taxonomy" id="861532"/>
    <lineage>
        <taxon>Bacteria</taxon>
        <taxon>Bacillati</taxon>
        <taxon>Bacillota</taxon>
        <taxon>Bacilli</taxon>
        <taxon>Bacillales</taxon>
        <taxon>Paenibacillaceae</taxon>
        <taxon>Aneurinibacillus group</taxon>
        <taxon>Ammoniphilus</taxon>
    </lineage>
</organism>
<sequence>MQGALSASTVGNILARDLYHDLYKDIAEENNRYFSRRNSNGEVELIIAFDDIDDFSNSTHSNVMIDFQSYKDRFFLTVWTQTDPTKPLGFPIKFQLTEDADVEKLEQIFNQDKIWIHYLATENEELIHVFSEAYDLPEGEWEQSKKLFIQALSQKDQPHTESEIIPFQIKEADHLHDSDLTQEGIGYLLDFSSLIQKWGEEEAKVKLMESLLQAMQMIQRHPREEVRQSRLLIWVAERAETTNEEKESRLISLFVTPNLQQWLDIVSEMQEFENPLSTVLLAFPEFLMTLEDNPLKHGAFPLILYEQGSFYHLELDEDVQDRLEKLYSFGGRNPYHTK</sequence>
<reference evidence="1 2" key="1">
    <citation type="submission" date="2021-03" db="EMBL/GenBank/DDBJ databases">
        <title>Genomic Encyclopedia of Type Strains, Phase IV (KMG-IV): sequencing the most valuable type-strain genomes for metagenomic binning, comparative biology and taxonomic classification.</title>
        <authorList>
            <person name="Goeker M."/>
        </authorList>
    </citation>
    <scope>NUCLEOTIDE SEQUENCE [LARGE SCALE GENOMIC DNA]</scope>
    <source>
        <strain evidence="1 2">DSM 24738</strain>
    </source>
</reference>
<dbReference type="EMBL" id="JAGGKT010000001">
    <property type="protein sequence ID" value="MBP1930612.1"/>
    <property type="molecule type" value="Genomic_DNA"/>
</dbReference>
<name>A0ABS4GKD7_9BACL</name>
<evidence type="ECO:0000313" key="2">
    <source>
        <dbReference type="Proteomes" id="UP001519343"/>
    </source>
</evidence>
<keyword evidence="2" id="KW-1185">Reference proteome</keyword>
<comment type="caution">
    <text evidence="1">The sequence shown here is derived from an EMBL/GenBank/DDBJ whole genome shotgun (WGS) entry which is preliminary data.</text>
</comment>
<accession>A0ABS4GKD7</accession>
<evidence type="ECO:0000313" key="1">
    <source>
        <dbReference type="EMBL" id="MBP1930612.1"/>
    </source>
</evidence>
<gene>
    <name evidence="1" type="ORF">J2Z37_000599</name>
</gene>